<evidence type="ECO:0000256" key="3">
    <source>
        <dbReference type="ARBA" id="ARBA00013053"/>
    </source>
</evidence>
<dbReference type="PANTHER" id="PTHR11825:SF44">
    <property type="entry name" value="BRANCHED-CHAIN-AMINO-ACID AMINOTRANSFERASE"/>
    <property type="match status" value="1"/>
</dbReference>
<keyword evidence="5" id="KW-0028">Amino-acid biosynthesis</keyword>
<dbReference type="Gene3D" id="3.30.470.10">
    <property type="match status" value="1"/>
</dbReference>
<dbReference type="InParanoid" id="E4X2I7"/>
<evidence type="ECO:0000256" key="2">
    <source>
        <dbReference type="ARBA" id="ARBA00009320"/>
    </source>
</evidence>
<proteinExistence type="inferred from homology"/>
<reference evidence="10" key="1">
    <citation type="journal article" date="2010" name="Science">
        <title>Plasticity of animal genome architecture unmasked by rapid evolution of a pelagic tunicate.</title>
        <authorList>
            <person name="Denoeud F."/>
            <person name="Henriet S."/>
            <person name="Mungpakdee S."/>
            <person name="Aury J.M."/>
            <person name="Da Silva C."/>
            <person name="Brinkmann H."/>
            <person name="Mikhaleva J."/>
            <person name="Olsen L.C."/>
            <person name="Jubin C."/>
            <person name="Canestro C."/>
            <person name="Bouquet J.M."/>
            <person name="Danks G."/>
            <person name="Poulain J."/>
            <person name="Campsteijn C."/>
            <person name="Adamski M."/>
            <person name="Cross I."/>
            <person name="Yadetie F."/>
            <person name="Muffato M."/>
            <person name="Louis A."/>
            <person name="Butcher S."/>
            <person name="Tsagkogeorga G."/>
            <person name="Konrad A."/>
            <person name="Singh S."/>
            <person name="Jensen M.F."/>
            <person name="Cong E.H."/>
            <person name="Eikeseth-Otteraa H."/>
            <person name="Noel B."/>
            <person name="Anthouard V."/>
            <person name="Porcel B.M."/>
            <person name="Kachouri-Lafond R."/>
            <person name="Nishino A."/>
            <person name="Ugolini M."/>
            <person name="Chourrout P."/>
            <person name="Nishida H."/>
            <person name="Aasland R."/>
            <person name="Huzurbazar S."/>
            <person name="Westhof E."/>
            <person name="Delsuc F."/>
            <person name="Lehrach H."/>
            <person name="Reinhardt R."/>
            <person name="Weissenbach J."/>
            <person name="Roy S.W."/>
            <person name="Artiguenave F."/>
            <person name="Postlethwait J.H."/>
            <person name="Manak J.R."/>
            <person name="Thompson E.M."/>
            <person name="Jaillon O."/>
            <person name="Du Pasquier L."/>
            <person name="Boudinot P."/>
            <person name="Liberles D.A."/>
            <person name="Volff J.N."/>
            <person name="Philippe H."/>
            <person name="Lenhard B."/>
            <person name="Roest Crollius H."/>
            <person name="Wincker P."/>
            <person name="Chourrout D."/>
        </authorList>
    </citation>
    <scope>NUCLEOTIDE SEQUENCE [LARGE SCALE GENOMIC DNA]</scope>
</reference>
<evidence type="ECO:0000313" key="10">
    <source>
        <dbReference type="EMBL" id="CBY17840.1"/>
    </source>
</evidence>
<keyword evidence="8" id="KW-0100">Branched-chain amino acid biosynthesis</keyword>
<dbReference type="EMBL" id="FN653023">
    <property type="protein sequence ID" value="CBY17840.1"/>
    <property type="molecule type" value="Genomic_DNA"/>
</dbReference>
<dbReference type="NCBIfam" id="TIGR01123">
    <property type="entry name" value="ilvE_II"/>
    <property type="match status" value="1"/>
</dbReference>
<dbReference type="AlphaFoldDB" id="E4X2I7"/>
<dbReference type="EC" id="2.6.1.42" evidence="3"/>
<evidence type="ECO:0000256" key="4">
    <source>
        <dbReference type="ARBA" id="ARBA00022576"/>
    </source>
</evidence>
<protein>
    <recommendedName>
        <fullName evidence="3">branched-chain-amino-acid transaminase</fullName>
        <ecNumber evidence="3">2.6.1.42</ecNumber>
    </recommendedName>
</protein>
<dbReference type="SUPFAM" id="SSF56752">
    <property type="entry name" value="D-aminoacid aminotransferase-like PLP-dependent enzymes"/>
    <property type="match status" value="1"/>
</dbReference>
<evidence type="ECO:0000256" key="7">
    <source>
        <dbReference type="ARBA" id="ARBA00022898"/>
    </source>
</evidence>
<evidence type="ECO:0000256" key="5">
    <source>
        <dbReference type="ARBA" id="ARBA00022605"/>
    </source>
</evidence>
<dbReference type="FunCoup" id="E4X2I7">
    <property type="interactions" value="61"/>
</dbReference>
<name>E4X2I7_OIKDI</name>
<evidence type="ECO:0000256" key="1">
    <source>
        <dbReference type="ARBA" id="ARBA00001933"/>
    </source>
</evidence>
<dbReference type="FunFam" id="3.30.470.10:FF:000002">
    <property type="entry name" value="Branched-chain-amino-acid aminotransferase"/>
    <property type="match status" value="1"/>
</dbReference>
<comment type="similarity">
    <text evidence="2">Belongs to the class-IV pyridoxal-phosphate-dependent aminotransferase family.</text>
</comment>
<dbReference type="InterPro" id="IPR001544">
    <property type="entry name" value="Aminotrans_IV"/>
</dbReference>
<keyword evidence="11" id="KW-1185">Reference proteome</keyword>
<dbReference type="FunFam" id="3.20.10.10:FF:000004">
    <property type="entry name" value="Branched-chain-amino-acid aminotransferase"/>
    <property type="match status" value="1"/>
</dbReference>
<feature type="modified residue" description="N6-(pyridoxal phosphate)lysine" evidence="9">
    <location>
        <position position="218"/>
    </location>
</feature>
<accession>E4X2I7</accession>
<dbReference type="Gene3D" id="3.20.10.10">
    <property type="entry name" value="D-amino Acid Aminotransferase, subunit A, domain 2"/>
    <property type="match status" value="1"/>
</dbReference>
<evidence type="ECO:0000313" key="11">
    <source>
        <dbReference type="Proteomes" id="UP000001307"/>
    </source>
</evidence>
<evidence type="ECO:0000256" key="8">
    <source>
        <dbReference type="ARBA" id="ARBA00023304"/>
    </source>
</evidence>
<keyword evidence="4" id="KW-0032">Aminotransferase</keyword>
<evidence type="ECO:0000256" key="9">
    <source>
        <dbReference type="PIRSR" id="PIRSR006468-1"/>
    </source>
</evidence>
<gene>
    <name evidence="10" type="ORF">GSOID_T00017462001</name>
</gene>
<keyword evidence="6" id="KW-0808">Transferase</keyword>
<dbReference type="InterPro" id="IPR043131">
    <property type="entry name" value="BCAT-like_N"/>
</dbReference>
<dbReference type="Pfam" id="PF01063">
    <property type="entry name" value="Aminotran_4"/>
    <property type="match status" value="1"/>
</dbReference>
<dbReference type="GO" id="GO:0009099">
    <property type="term" value="P:L-valine biosynthetic process"/>
    <property type="evidence" value="ECO:0007669"/>
    <property type="project" value="TreeGrafter"/>
</dbReference>
<dbReference type="InterPro" id="IPR036038">
    <property type="entry name" value="Aminotransferase-like"/>
</dbReference>
<dbReference type="Proteomes" id="UP000001307">
    <property type="component" value="Unassembled WGS sequence"/>
</dbReference>
<dbReference type="PIRSF" id="PIRSF006468">
    <property type="entry name" value="BCAT1"/>
    <property type="match status" value="1"/>
</dbReference>
<dbReference type="PANTHER" id="PTHR11825">
    <property type="entry name" value="SUBGROUP IIII AMINOTRANSFERASE"/>
    <property type="match status" value="1"/>
</dbReference>
<dbReference type="InterPro" id="IPR005786">
    <property type="entry name" value="B_amino_transII"/>
</dbReference>
<dbReference type="InterPro" id="IPR043132">
    <property type="entry name" value="BCAT-like_C"/>
</dbReference>
<organism evidence="10">
    <name type="scientific">Oikopleura dioica</name>
    <name type="common">Tunicate</name>
    <dbReference type="NCBI Taxonomy" id="34765"/>
    <lineage>
        <taxon>Eukaryota</taxon>
        <taxon>Metazoa</taxon>
        <taxon>Chordata</taxon>
        <taxon>Tunicata</taxon>
        <taxon>Appendicularia</taxon>
        <taxon>Copelata</taxon>
        <taxon>Oikopleuridae</taxon>
        <taxon>Oikopleura</taxon>
    </lineage>
</organism>
<keyword evidence="7" id="KW-0663">Pyridoxal phosphate</keyword>
<dbReference type="GO" id="GO:0009098">
    <property type="term" value="P:L-leucine biosynthetic process"/>
    <property type="evidence" value="ECO:0007669"/>
    <property type="project" value="TreeGrafter"/>
</dbReference>
<sequence length="383" mass="42740">MLRRVGLRISRFATRAASTFKASDLTVEINQSPAVKPESADNLPFGAVFTDHMLEIDWTAENGWGTPEIKPFQNLSLHPAASCLHYAIELFEGMKAYKRHDGKVVMFRPDRNMARMHSSAVRSALPEFDQEEMQKCIQKLVDLERDWIPDSKVASLYIRPTMIGTEPTLGVSPPKFAKCFVILCPVGPYFATGGFNPVSLVADPSVVRAWDGGSGNFKMGANYAPTIHPHMEAMKKGHQQILWLYGDEHYITEVGTMNLLIYWTNENGEEELVTPPIEQGVILPGVTRDSLLTLAREWNEFKVTERAVTMKELVDALDQGRVKEVFGAGTACVVCPVNKVTYGDRVLEIPTMDNGAPLATRFLNTLNDIQYGNSSRDGWQVIF</sequence>
<comment type="cofactor">
    <cofactor evidence="1">
        <name>pyridoxal 5'-phosphate</name>
        <dbReference type="ChEBI" id="CHEBI:597326"/>
    </cofactor>
</comment>
<dbReference type="NCBIfam" id="NF009897">
    <property type="entry name" value="PRK13357.1"/>
    <property type="match status" value="1"/>
</dbReference>
<dbReference type="CDD" id="cd01557">
    <property type="entry name" value="BCAT_beta_family"/>
    <property type="match status" value="1"/>
</dbReference>
<dbReference type="GO" id="GO:0005739">
    <property type="term" value="C:mitochondrion"/>
    <property type="evidence" value="ECO:0007669"/>
    <property type="project" value="TreeGrafter"/>
</dbReference>
<dbReference type="OrthoDB" id="1732691at2759"/>
<evidence type="ECO:0000256" key="6">
    <source>
        <dbReference type="ARBA" id="ARBA00022679"/>
    </source>
</evidence>
<dbReference type="GO" id="GO:0004084">
    <property type="term" value="F:branched-chain-amino-acid transaminase activity"/>
    <property type="evidence" value="ECO:0007669"/>
    <property type="project" value="UniProtKB-EC"/>
</dbReference>
<dbReference type="InterPro" id="IPR033939">
    <property type="entry name" value="BCAT_family"/>
</dbReference>